<evidence type="ECO:0000256" key="1">
    <source>
        <dbReference type="SAM" id="MobiDB-lite"/>
    </source>
</evidence>
<proteinExistence type="predicted"/>
<name>A0A7C9F845_OPUST</name>
<protein>
    <submittedName>
        <fullName evidence="2">Uncharacterized protein</fullName>
    </submittedName>
</protein>
<reference evidence="2" key="2">
    <citation type="submission" date="2020-07" db="EMBL/GenBank/DDBJ databases">
        <authorList>
            <person name="Vera ALvarez R."/>
            <person name="Arias-Moreno D.M."/>
            <person name="Jimenez-Jacinto V."/>
            <person name="Jimenez-Bremont J.F."/>
            <person name="Swaminathan K."/>
            <person name="Moose S.P."/>
            <person name="Guerrero-Gonzalez M.L."/>
            <person name="Marino-Ramirez L."/>
            <person name="Landsman D."/>
            <person name="Rodriguez-Kessler M."/>
            <person name="Delgado-Sanchez P."/>
        </authorList>
    </citation>
    <scope>NUCLEOTIDE SEQUENCE</scope>
    <source>
        <tissue evidence="2">Cladode</tissue>
    </source>
</reference>
<accession>A0A7C9F845</accession>
<dbReference type="AlphaFoldDB" id="A0A7C9F845"/>
<feature type="region of interest" description="Disordered" evidence="1">
    <location>
        <begin position="138"/>
        <end position="158"/>
    </location>
</feature>
<evidence type="ECO:0000313" key="2">
    <source>
        <dbReference type="EMBL" id="MBA4677288.1"/>
    </source>
</evidence>
<organism evidence="2">
    <name type="scientific">Opuntia streptacantha</name>
    <name type="common">Prickly pear cactus</name>
    <name type="synonym">Opuntia cardona</name>
    <dbReference type="NCBI Taxonomy" id="393608"/>
    <lineage>
        <taxon>Eukaryota</taxon>
        <taxon>Viridiplantae</taxon>
        <taxon>Streptophyta</taxon>
        <taxon>Embryophyta</taxon>
        <taxon>Tracheophyta</taxon>
        <taxon>Spermatophyta</taxon>
        <taxon>Magnoliopsida</taxon>
        <taxon>eudicotyledons</taxon>
        <taxon>Gunneridae</taxon>
        <taxon>Pentapetalae</taxon>
        <taxon>Caryophyllales</taxon>
        <taxon>Cactineae</taxon>
        <taxon>Cactaceae</taxon>
        <taxon>Opuntioideae</taxon>
        <taxon>Opuntia</taxon>
    </lineage>
</organism>
<sequence>MPTRHKDPPIYGPNREQRSLCGHILPRCPLPGYQVIDEHVARRIITHWFPPPHDHDLPLGARHLAIQGQPVGVARHRINPLPAPGLQVKHRQPKTWRASWFGLTPRPGGALDQAGHLASIPVLFPVAVVLRATEKAAPGVANGGSSPVGEEVYPGQTF</sequence>
<reference evidence="2" key="1">
    <citation type="journal article" date="2013" name="J. Plant Res.">
        <title>Effect of fungi and light on seed germination of three Opuntia species from semiarid lands of central Mexico.</title>
        <authorList>
            <person name="Delgado-Sanchez P."/>
            <person name="Jimenez-Bremont J.F."/>
            <person name="Guerrero-Gonzalez Mde L."/>
            <person name="Flores J."/>
        </authorList>
    </citation>
    <scope>NUCLEOTIDE SEQUENCE</scope>
    <source>
        <tissue evidence="2">Cladode</tissue>
    </source>
</reference>
<dbReference type="EMBL" id="GISG01274366">
    <property type="protein sequence ID" value="MBA4677288.1"/>
    <property type="molecule type" value="Transcribed_RNA"/>
</dbReference>